<gene>
    <name evidence="2" type="ORF">mMyoMyo1_021063</name>
</gene>
<proteinExistence type="predicted"/>
<sequence>MAHLFGTLPGSTAHVPHYKARFRQSADVTLFLPPQARLWRETSQRVSMATREPLSEGETHVLTHPTPGHFGGSSNMAMKSVLEGRKTDSGCWAWSAITE</sequence>
<name>A0A7J7QY42_MYOMY</name>
<protein>
    <submittedName>
        <fullName evidence="2">Zinc finger protein 473</fullName>
    </submittedName>
</protein>
<keyword evidence="3" id="KW-1185">Reference proteome</keyword>
<dbReference type="EMBL" id="JABWUV010000045">
    <property type="protein sequence ID" value="KAF6268752.1"/>
    <property type="molecule type" value="Genomic_DNA"/>
</dbReference>
<reference evidence="2 3" key="1">
    <citation type="journal article" date="2020" name="Nature">
        <title>Six reference-quality genomes reveal evolution of bat adaptations.</title>
        <authorList>
            <person name="Jebb D."/>
            <person name="Huang Z."/>
            <person name="Pippel M."/>
            <person name="Hughes G.M."/>
            <person name="Lavrichenko K."/>
            <person name="Devanna P."/>
            <person name="Winkler S."/>
            <person name="Jermiin L.S."/>
            <person name="Skirmuntt E.C."/>
            <person name="Katzourakis A."/>
            <person name="Burkitt-Gray L."/>
            <person name="Ray D.A."/>
            <person name="Sullivan K.A.M."/>
            <person name="Roscito J.G."/>
            <person name="Kirilenko B.M."/>
            <person name="Davalos L.M."/>
            <person name="Corthals A.P."/>
            <person name="Power M.L."/>
            <person name="Jones G."/>
            <person name="Ransome R.D."/>
            <person name="Dechmann D.K.N."/>
            <person name="Locatelli A.G."/>
            <person name="Puechmaille S.J."/>
            <person name="Fedrigo O."/>
            <person name="Jarvis E.D."/>
            <person name="Hiller M."/>
            <person name="Vernes S.C."/>
            <person name="Myers E.W."/>
            <person name="Teeling E.C."/>
        </authorList>
    </citation>
    <scope>NUCLEOTIDE SEQUENCE [LARGE SCALE GENOMIC DNA]</scope>
    <source>
        <strain evidence="2">MMyoMyo1</strain>
        <tissue evidence="2">Flight muscle</tissue>
    </source>
</reference>
<dbReference type="AlphaFoldDB" id="A0A7J7QY42"/>
<accession>A0A7J7QY42</accession>
<dbReference type="Proteomes" id="UP000527355">
    <property type="component" value="Unassembled WGS sequence"/>
</dbReference>
<comment type="caution">
    <text evidence="2">The sequence shown here is derived from an EMBL/GenBank/DDBJ whole genome shotgun (WGS) entry which is preliminary data.</text>
</comment>
<feature type="region of interest" description="Disordered" evidence="1">
    <location>
        <begin position="49"/>
        <end position="76"/>
    </location>
</feature>
<evidence type="ECO:0000313" key="2">
    <source>
        <dbReference type="EMBL" id="KAF6268752.1"/>
    </source>
</evidence>
<evidence type="ECO:0000313" key="3">
    <source>
        <dbReference type="Proteomes" id="UP000527355"/>
    </source>
</evidence>
<organism evidence="2 3">
    <name type="scientific">Myotis myotis</name>
    <name type="common">Greater mouse-eared bat</name>
    <name type="synonym">Vespertilio myotis</name>
    <dbReference type="NCBI Taxonomy" id="51298"/>
    <lineage>
        <taxon>Eukaryota</taxon>
        <taxon>Metazoa</taxon>
        <taxon>Chordata</taxon>
        <taxon>Craniata</taxon>
        <taxon>Vertebrata</taxon>
        <taxon>Euteleostomi</taxon>
        <taxon>Mammalia</taxon>
        <taxon>Eutheria</taxon>
        <taxon>Laurasiatheria</taxon>
        <taxon>Chiroptera</taxon>
        <taxon>Yangochiroptera</taxon>
        <taxon>Vespertilionidae</taxon>
        <taxon>Myotis</taxon>
    </lineage>
</organism>
<evidence type="ECO:0000256" key="1">
    <source>
        <dbReference type="SAM" id="MobiDB-lite"/>
    </source>
</evidence>